<evidence type="ECO:0000313" key="1">
    <source>
        <dbReference type="EMBL" id="KAF1998436.1"/>
    </source>
</evidence>
<gene>
    <name evidence="1" type="ORF">P154DRAFT_407830</name>
</gene>
<proteinExistence type="predicted"/>
<organism evidence="1 2">
    <name type="scientific">Amniculicola lignicola CBS 123094</name>
    <dbReference type="NCBI Taxonomy" id="1392246"/>
    <lineage>
        <taxon>Eukaryota</taxon>
        <taxon>Fungi</taxon>
        <taxon>Dikarya</taxon>
        <taxon>Ascomycota</taxon>
        <taxon>Pezizomycotina</taxon>
        <taxon>Dothideomycetes</taxon>
        <taxon>Pleosporomycetidae</taxon>
        <taxon>Pleosporales</taxon>
        <taxon>Amniculicolaceae</taxon>
        <taxon>Amniculicola</taxon>
    </lineage>
</organism>
<dbReference type="Pfam" id="PF26639">
    <property type="entry name" value="Het-6_barrel"/>
    <property type="match status" value="1"/>
</dbReference>
<feature type="non-terminal residue" evidence="1">
    <location>
        <position position="61"/>
    </location>
</feature>
<evidence type="ECO:0000313" key="2">
    <source>
        <dbReference type="Proteomes" id="UP000799779"/>
    </source>
</evidence>
<feature type="non-terminal residue" evidence="1">
    <location>
        <position position="1"/>
    </location>
</feature>
<keyword evidence="2" id="KW-1185">Reference proteome</keyword>
<reference evidence="1" key="1">
    <citation type="journal article" date="2020" name="Stud. Mycol.">
        <title>101 Dothideomycetes genomes: a test case for predicting lifestyles and emergence of pathogens.</title>
        <authorList>
            <person name="Haridas S."/>
            <person name="Albert R."/>
            <person name="Binder M."/>
            <person name="Bloem J."/>
            <person name="Labutti K."/>
            <person name="Salamov A."/>
            <person name="Andreopoulos B."/>
            <person name="Baker S."/>
            <person name="Barry K."/>
            <person name="Bills G."/>
            <person name="Bluhm B."/>
            <person name="Cannon C."/>
            <person name="Castanera R."/>
            <person name="Culley D."/>
            <person name="Daum C."/>
            <person name="Ezra D."/>
            <person name="Gonzalez J."/>
            <person name="Henrissat B."/>
            <person name="Kuo A."/>
            <person name="Liang C."/>
            <person name="Lipzen A."/>
            <person name="Lutzoni F."/>
            <person name="Magnuson J."/>
            <person name="Mondo S."/>
            <person name="Nolan M."/>
            <person name="Ohm R."/>
            <person name="Pangilinan J."/>
            <person name="Park H.-J."/>
            <person name="Ramirez L."/>
            <person name="Alfaro M."/>
            <person name="Sun H."/>
            <person name="Tritt A."/>
            <person name="Yoshinaga Y."/>
            <person name="Zwiers L.-H."/>
            <person name="Turgeon B."/>
            <person name="Goodwin S."/>
            <person name="Spatafora J."/>
            <person name="Crous P."/>
            <person name="Grigoriev I."/>
        </authorList>
    </citation>
    <scope>NUCLEOTIDE SEQUENCE</scope>
    <source>
        <strain evidence="1">CBS 123094</strain>
    </source>
</reference>
<dbReference type="AlphaFoldDB" id="A0A6A5WLA1"/>
<protein>
    <submittedName>
        <fullName evidence="1">Uncharacterized protein</fullName>
    </submittedName>
</protein>
<name>A0A6A5WLA1_9PLEO</name>
<dbReference type="Proteomes" id="UP000799779">
    <property type="component" value="Unassembled WGS sequence"/>
</dbReference>
<accession>A0A6A5WLA1</accession>
<sequence length="61" mass="6626">GRRIFVSEKGYLGTGVEEVKKGDLVYMVAGADVPYILRPVVGKEHTFTLVGEAYVHGIMDG</sequence>
<dbReference type="OrthoDB" id="2157530at2759"/>
<dbReference type="EMBL" id="ML977604">
    <property type="protein sequence ID" value="KAF1998436.1"/>
    <property type="molecule type" value="Genomic_DNA"/>
</dbReference>